<organism evidence="20 21">
    <name type="scientific">Champsocephalus esox</name>
    <name type="common">pike icefish</name>
    <dbReference type="NCBI Taxonomy" id="159716"/>
    <lineage>
        <taxon>Eukaryota</taxon>
        <taxon>Metazoa</taxon>
        <taxon>Chordata</taxon>
        <taxon>Craniata</taxon>
        <taxon>Vertebrata</taxon>
        <taxon>Euteleostomi</taxon>
        <taxon>Actinopterygii</taxon>
        <taxon>Neopterygii</taxon>
        <taxon>Teleostei</taxon>
        <taxon>Neoteleostei</taxon>
        <taxon>Acanthomorphata</taxon>
        <taxon>Eupercaria</taxon>
        <taxon>Perciformes</taxon>
        <taxon>Notothenioidei</taxon>
        <taxon>Channichthyidae</taxon>
        <taxon>Champsocephalus</taxon>
    </lineage>
</organism>
<evidence type="ECO:0000313" key="20">
    <source>
        <dbReference type="EMBL" id="KAK5876187.1"/>
    </source>
</evidence>
<keyword evidence="2 14" id="KW-0245">EGF-like domain</keyword>
<dbReference type="PANTHER" id="PTHR14789">
    <property type="entry name" value="CHONDROLECTIN VARIANT CHODLFDELTAE"/>
    <property type="match status" value="1"/>
</dbReference>
<keyword evidence="10 16" id="KW-0472">Membrane</keyword>
<dbReference type="PROSITE" id="PS00010">
    <property type="entry name" value="ASX_HYDROXYL"/>
    <property type="match status" value="1"/>
</dbReference>
<evidence type="ECO:0000259" key="18">
    <source>
        <dbReference type="PROSITE" id="PS50026"/>
    </source>
</evidence>
<dbReference type="InterPro" id="IPR026823">
    <property type="entry name" value="cEGF"/>
</dbReference>
<dbReference type="InterPro" id="IPR016187">
    <property type="entry name" value="CTDL_fold"/>
</dbReference>
<evidence type="ECO:0000313" key="21">
    <source>
        <dbReference type="Proteomes" id="UP001335648"/>
    </source>
</evidence>
<reference evidence="20 21" key="1">
    <citation type="journal article" date="2023" name="Mol. Biol. Evol.">
        <title>Genomics of Secondarily Temperate Adaptation in the Only Non-Antarctic Icefish.</title>
        <authorList>
            <person name="Rivera-Colon A.G."/>
            <person name="Rayamajhi N."/>
            <person name="Minhas B.F."/>
            <person name="Madrigal G."/>
            <person name="Bilyk K.T."/>
            <person name="Yoon V."/>
            <person name="Hune M."/>
            <person name="Gregory S."/>
            <person name="Cheng C.H.C."/>
            <person name="Catchen J.M."/>
        </authorList>
    </citation>
    <scope>NUCLEOTIDE SEQUENCE [LARGE SCALE GENOMIC DNA]</scope>
    <source>
        <strain evidence="20">JC2023a</strain>
    </source>
</reference>
<dbReference type="GO" id="GO:0050840">
    <property type="term" value="F:extracellular matrix binding"/>
    <property type="evidence" value="ECO:0007669"/>
    <property type="project" value="TreeGrafter"/>
</dbReference>
<evidence type="ECO:0000256" key="16">
    <source>
        <dbReference type="SAM" id="Phobius"/>
    </source>
</evidence>
<dbReference type="FunFam" id="2.10.25.10:FF:000009">
    <property type="entry name" value="Low-density lipoprotein receptor isoform 1"/>
    <property type="match status" value="1"/>
</dbReference>
<name>A0AAN8G6Y8_9TELE</name>
<dbReference type="InterPro" id="IPR001881">
    <property type="entry name" value="EGF-like_Ca-bd_dom"/>
</dbReference>
<accession>A0AAN8G6Y8</accession>
<dbReference type="InterPro" id="IPR051505">
    <property type="entry name" value="C-type_lectin_domain"/>
</dbReference>
<feature type="domain" description="EGF-like" evidence="18">
    <location>
        <begin position="335"/>
        <end position="372"/>
    </location>
</feature>
<dbReference type="PROSITE" id="PS01187">
    <property type="entry name" value="EGF_CA"/>
    <property type="match status" value="2"/>
</dbReference>
<dbReference type="GO" id="GO:0016477">
    <property type="term" value="P:cell migration"/>
    <property type="evidence" value="ECO:0007669"/>
    <property type="project" value="TreeGrafter"/>
</dbReference>
<dbReference type="CDD" id="cd00054">
    <property type="entry name" value="EGF_CA"/>
    <property type="match status" value="1"/>
</dbReference>
<dbReference type="InterPro" id="IPR018097">
    <property type="entry name" value="EGF_Ca-bd_CS"/>
</dbReference>
<evidence type="ECO:0000256" key="5">
    <source>
        <dbReference type="ARBA" id="ARBA00022692"/>
    </source>
</evidence>
<gene>
    <name evidence="20" type="ORF">CesoFtcFv8_027183</name>
</gene>
<dbReference type="Pfam" id="PF12662">
    <property type="entry name" value="cEGF"/>
    <property type="match status" value="1"/>
</dbReference>
<keyword evidence="12" id="KW-0675">Receptor</keyword>
<keyword evidence="13" id="KW-0325">Glycoprotein</keyword>
<keyword evidence="3" id="KW-0597">Phosphoprotein</keyword>
<evidence type="ECO:0000256" key="11">
    <source>
        <dbReference type="ARBA" id="ARBA00023157"/>
    </source>
</evidence>
<evidence type="ECO:0000256" key="9">
    <source>
        <dbReference type="ARBA" id="ARBA00022989"/>
    </source>
</evidence>
<sequence>MGSLVSGAPALLFTCLLTLLFGLSLVLSQDLNERDALCNADGCFVVYFQRKTFLDSWRACKVKGGNLATIKRRQDANDIATLFSSLDVRHSRTSVQVWIGLQRQPRQCSSTRPLRGFSWTTGDQDTDYTNWQKEDSPSMCSVPRCVVMGYSTQEQSGNFKWLDGSCSVSVDGYLCHYGYTEMCPALPSEGAGHALYTTPFNLLSTLLTHIPFGSVAAVPCPAGTKEDQSVLCLLKEDGSVGWSRDSPLCSDPHETYNWCDQNNGGCEHFCRPAGVHFFCECADGYQLGDDGQNCEPSDVCEGAPCESECLPLSDGYRCACPEGYMLAADDHSCPDVDECLQSPCEQICMNAPGTFECRCREGYLPDEDGGCEDIDECINDPCEHACENTLGSHICHCHLGYSLMPEDPSRCQDTDECQIPGTCEQMCVNYEGGFECYCEEGYQLMSNHFSCRKVGQGDEEPAVTPPFPWVTNQPGPLWDPVDYDWNRQQGHTDWPPEDEQALDWLTDPPRVLDPDVIWVTSAPQEEMLFDVAPGHKQAEKGFDDGEADGGQWGQRPRSDLDILPTTMYTTPPPPTKSSPTPDWYDEEDEEETTTALPFLSTSTVSEGAWNWWATSSQNPEGTEHSVIDLNMPPDAGFHNATEEEEEQHHLGEASPEEDYGGEEEGEEEELVEVTTQNAPAQPTPSQPTDPSETVDVTVSVQAERGQTESSTWLLVGLLVPLCIFIVVMVALGIAYCTRCAVHSRSNNATDCYHWISGAHDKQGAPNLSAGVKTLV</sequence>
<feature type="chain" id="PRO_5042988870" description="CD248" evidence="17">
    <location>
        <begin position="29"/>
        <end position="775"/>
    </location>
</feature>
<dbReference type="Proteomes" id="UP001335648">
    <property type="component" value="Unassembled WGS sequence"/>
</dbReference>
<protein>
    <recommendedName>
        <fullName evidence="22">CD248</fullName>
    </recommendedName>
</protein>
<keyword evidence="8" id="KW-0677">Repeat</keyword>
<dbReference type="PANTHER" id="PTHR14789:SF4">
    <property type="entry name" value="ENDOSIALIN"/>
    <property type="match status" value="1"/>
</dbReference>
<keyword evidence="7" id="KW-0430">Lectin</keyword>
<dbReference type="EMBL" id="JAULUE010002068">
    <property type="protein sequence ID" value="KAK5876187.1"/>
    <property type="molecule type" value="Genomic_DNA"/>
</dbReference>
<dbReference type="GO" id="GO:1990430">
    <property type="term" value="F:extracellular matrix protein binding"/>
    <property type="evidence" value="ECO:0007669"/>
    <property type="project" value="TreeGrafter"/>
</dbReference>
<dbReference type="InterPro" id="IPR000742">
    <property type="entry name" value="EGF"/>
</dbReference>
<evidence type="ECO:0000256" key="17">
    <source>
        <dbReference type="SAM" id="SignalP"/>
    </source>
</evidence>
<dbReference type="GO" id="GO:0009897">
    <property type="term" value="C:external side of plasma membrane"/>
    <property type="evidence" value="ECO:0007669"/>
    <property type="project" value="TreeGrafter"/>
</dbReference>
<evidence type="ECO:0000256" key="10">
    <source>
        <dbReference type="ARBA" id="ARBA00023136"/>
    </source>
</evidence>
<evidence type="ECO:0000256" key="12">
    <source>
        <dbReference type="ARBA" id="ARBA00023170"/>
    </source>
</evidence>
<dbReference type="SUPFAM" id="SSF57184">
    <property type="entry name" value="Growth factor receptor domain"/>
    <property type="match status" value="1"/>
</dbReference>
<dbReference type="InterPro" id="IPR000152">
    <property type="entry name" value="EGF-type_Asp/Asn_hydroxyl_site"/>
</dbReference>
<comment type="caution">
    <text evidence="20">The sequence shown here is derived from an EMBL/GenBank/DDBJ whole genome shotgun (WGS) entry which is preliminary data.</text>
</comment>
<keyword evidence="5 16" id="KW-0812">Transmembrane</keyword>
<dbReference type="SMART" id="SM00179">
    <property type="entry name" value="EGF_CA"/>
    <property type="match status" value="5"/>
</dbReference>
<keyword evidence="9 16" id="KW-1133">Transmembrane helix</keyword>
<dbReference type="CDD" id="cd03600">
    <property type="entry name" value="CLECT_thrombomodulin_like"/>
    <property type="match status" value="1"/>
</dbReference>
<evidence type="ECO:0000256" key="7">
    <source>
        <dbReference type="ARBA" id="ARBA00022734"/>
    </source>
</evidence>
<dbReference type="GO" id="GO:0030246">
    <property type="term" value="F:carbohydrate binding"/>
    <property type="evidence" value="ECO:0007669"/>
    <property type="project" value="UniProtKB-KW"/>
</dbReference>
<dbReference type="SMART" id="SM00034">
    <property type="entry name" value="CLECT"/>
    <property type="match status" value="1"/>
</dbReference>
<keyword evidence="4" id="KW-0254">Endocytosis</keyword>
<evidence type="ECO:0000256" key="8">
    <source>
        <dbReference type="ARBA" id="ARBA00022737"/>
    </source>
</evidence>
<feature type="region of interest" description="Disordered" evidence="15">
    <location>
        <begin position="538"/>
        <end position="594"/>
    </location>
</feature>
<evidence type="ECO:0000256" key="4">
    <source>
        <dbReference type="ARBA" id="ARBA00022583"/>
    </source>
</evidence>
<feature type="domain" description="EGF-like" evidence="18">
    <location>
        <begin position="373"/>
        <end position="412"/>
    </location>
</feature>
<dbReference type="PROSITE" id="PS50026">
    <property type="entry name" value="EGF_3"/>
    <property type="match status" value="2"/>
</dbReference>
<dbReference type="Gene3D" id="3.10.100.10">
    <property type="entry name" value="Mannose-Binding Protein A, subunit A"/>
    <property type="match status" value="1"/>
</dbReference>
<evidence type="ECO:0008006" key="22">
    <source>
        <dbReference type="Google" id="ProtNLM"/>
    </source>
</evidence>
<dbReference type="InterPro" id="IPR049883">
    <property type="entry name" value="NOTCH1_EGF-like"/>
</dbReference>
<dbReference type="Pfam" id="PF07645">
    <property type="entry name" value="EGF_CA"/>
    <property type="match status" value="2"/>
</dbReference>
<dbReference type="InterPro" id="IPR009030">
    <property type="entry name" value="Growth_fac_rcpt_cys_sf"/>
</dbReference>
<evidence type="ECO:0000256" key="6">
    <source>
        <dbReference type="ARBA" id="ARBA00022729"/>
    </source>
</evidence>
<comment type="subcellular location">
    <subcellularLocation>
        <location evidence="1">Membrane</location>
        <topology evidence="1">Single-pass type I membrane protein</topology>
    </subcellularLocation>
</comment>
<feature type="compositionally biased region" description="Acidic residues" evidence="15">
    <location>
        <begin position="654"/>
        <end position="671"/>
    </location>
</feature>
<dbReference type="SUPFAM" id="SSF56436">
    <property type="entry name" value="C-type lectin-like"/>
    <property type="match status" value="1"/>
</dbReference>
<keyword evidence="11" id="KW-1015">Disulfide bond</keyword>
<dbReference type="SUPFAM" id="SSF57196">
    <property type="entry name" value="EGF/Laminin"/>
    <property type="match status" value="2"/>
</dbReference>
<evidence type="ECO:0000256" key="14">
    <source>
        <dbReference type="PROSITE-ProRule" id="PRU00076"/>
    </source>
</evidence>
<keyword evidence="21" id="KW-1185">Reference proteome</keyword>
<comment type="caution">
    <text evidence="14">Lacks conserved residue(s) required for the propagation of feature annotation.</text>
</comment>
<evidence type="ECO:0000256" key="15">
    <source>
        <dbReference type="SAM" id="MobiDB-lite"/>
    </source>
</evidence>
<dbReference type="GO" id="GO:0005509">
    <property type="term" value="F:calcium ion binding"/>
    <property type="evidence" value="ECO:0007669"/>
    <property type="project" value="InterPro"/>
</dbReference>
<dbReference type="SMART" id="SM00181">
    <property type="entry name" value="EGF"/>
    <property type="match status" value="5"/>
</dbReference>
<dbReference type="InterPro" id="IPR016186">
    <property type="entry name" value="C-type_lectin-like/link_sf"/>
</dbReference>
<keyword evidence="6 17" id="KW-0732">Signal</keyword>
<feature type="compositionally biased region" description="Acidic residues" evidence="15">
    <location>
        <begin position="583"/>
        <end position="592"/>
    </location>
</feature>
<evidence type="ECO:0000256" key="2">
    <source>
        <dbReference type="ARBA" id="ARBA00022536"/>
    </source>
</evidence>
<dbReference type="GO" id="GO:0031012">
    <property type="term" value="C:extracellular matrix"/>
    <property type="evidence" value="ECO:0007669"/>
    <property type="project" value="TreeGrafter"/>
</dbReference>
<dbReference type="Pfam" id="PF14670">
    <property type="entry name" value="FXa_inhibition"/>
    <property type="match status" value="1"/>
</dbReference>
<dbReference type="GO" id="GO:0006897">
    <property type="term" value="P:endocytosis"/>
    <property type="evidence" value="ECO:0007669"/>
    <property type="project" value="UniProtKB-KW"/>
</dbReference>
<feature type="signal peptide" evidence="17">
    <location>
        <begin position="1"/>
        <end position="28"/>
    </location>
</feature>
<evidence type="ECO:0000256" key="3">
    <source>
        <dbReference type="ARBA" id="ARBA00022553"/>
    </source>
</evidence>
<dbReference type="PROSITE" id="PS01186">
    <property type="entry name" value="EGF_2"/>
    <property type="match status" value="2"/>
</dbReference>
<dbReference type="Gene3D" id="2.10.25.10">
    <property type="entry name" value="Laminin"/>
    <property type="match status" value="5"/>
</dbReference>
<evidence type="ECO:0000256" key="13">
    <source>
        <dbReference type="ARBA" id="ARBA00023180"/>
    </source>
</evidence>
<dbReference type="FunFam" id="2.10.25.10:FF:000406">
    <property type="entry name" value="CD248 molecule"/>
    <property type="match status" value="1"/>
</dbReference>
<evidence type="ECO:0000259" key="19">
    <source>
        <dbReference type="PROSITE" id="PS50041"/>
    </source>
</evidence>
<proteinExistence type="predicted"/>
<dbReference type="InterPro" id="IPR001304">
    <property type="entry name" value="C-type_lectin-like"/>
</dbReference>
<feature type="domain" description="C-type lectin" evidence="19">
    <location>
        <begin position="39"/>
        <end position="167"/>
    </location>
</feature>
<dbReference type="AlphaFoldDB" id="A0AAN8G6Y8"/>
<dbReference type="PROSITE" id="PS50041">
    <property type="entry name" value="C_TYPE_LECTIN_2"/>
    <property type="match status" value="1"/>
</dbReference>
<evidence type="ECO:0000256" key="1">
    <source>
        <dbReference type="ARBA" id="ARBA00004479"/>
    </source>
</evidence>
<feature type="region of interest" description="Disordered" evidence="15">
    <location>
        <begin position="614"/>
        <end position="694"/>
    </location>
</feature>
<feature type="transmembrane region" description="Helical" evidence="16">
    <location>
        <begin position="712"/>
        <end position="736"/>
    </location>
</feature>